<keyword evidence="2" id="KW-1185">Reference proteome</keyword>
<sequence>MHTAKTPNCQQPLGRIIASRLFAAGARERLLEALEYLANGEVIAGKHAVEDAIDCIENGGRDDNAQAAGLAEMPPVYEIDAALHQRRRSFLASHAKRAGWLAQWSGETFLVADDATTITVHPSDVWTSSTGMPDMEVSGIGLTSLHAHLSGRDLASTVAGLADWIAKKSAMEGAR</sequence>
<name>A0AAF1KS19_9HYPH</name>
<protein>
    <submittedName>
        <fullName evidence="1">Uncharacterized protein</fullName>
    </submittedName>
</protein>
<gene>
    <name evidence="1" type="ORF">PR017_07125</name>
</gene>
<organism evidence="1 2">
    <name type="scientific">Rhizobium tumorigenes</name>
    <dbReference type="NCBI Taxonomy" id="2041385"/>
    <lineage>
        <taxon>Bacteria</taxon>
        <taxon>Pseudomonadati</taxon>
        <taxon>Pseudomonadota</taxon>
        <taxon>Alphaproteobacteria</taxon>
        <taxon>Hyphomicrobiales</taxon>
        <taxon>Rhizobiaceae</taxon>
        <taxon>Rhizobium/Agrobacterium group</taxon>
        <taxon>Rhizobium</taxon>
    </lineage>
</organism>
<dbReference type="AlphaFoldDB" id="A0AAF1KS19"/>
<reference evidence="1 2" key="1">
    <citation type="journal article" date="2018" name="Sci. Rep.">
        <title>Rhizobium tumorigenes sp. nov., a novel plant tumorigenic bacterium isolated from cane gall tumors on thornless blackberry.</title>
        <authorList>
            <person name="Kuzmanovi N."/>
            <person name="Smalla K."/>
            <person name="Gronow S."/>
            <person name="PuBawska J."/>
        </authorList>
    </citation>
    <scope>NUCLEOTIDE SEQUENCE [LARGE SCALE GENOMIC DNA]</scope>
    <source>
        <strain evidence="1 2">1078</strain>
    </source>
</reference>
<proteinExistence type="predicted"/>
<dbReference type="EMBL" id="CP117255">
    <property type="protein sequence ID" value="WFR96878.1"/>
    <property type="molecule type" value="Genomic_DNA"/>
</dbReference>
<evidence type="ECO:0000313" key="2">
    <source>
        <dbReference type="Proteomes" id="UP000249499"/>
    </source>
</evidence>
<evidence type="ECO:0000313" key="1">
    <source>
        <dbReference type="EMBL" id="WFR96878.1"/>
    </source>
</evidence>
<dbReference type="Proteomes" id="UP000249499">
    <property type="component" value="Chromosome"/>
</dbReference>
<reference evidence="2" key="2">
    <citation type="journal article" date="2023" name="MicrobiologyOpen">
        <title>Genomics of the tumorigenes clade of the family Rhizobiaceae and description of Rhizobium rhododendri sp. nov.</title>
        <authorList>
            <person name="Kuzmanovic N."/>
            <person name="diCenzo G.C."/>
            <person name="Bunk B."/>
            <person name="Sproeer C."/>
            <person name="Fruehling A."/>
            <person name="Neumann-Schaal M."/>
            <person name="Overmann J."/>
            <person name="Smalla K."/>
        </authorList>
    </citation>
    <scope>NUCLEOTIDE SEQUENCE [LARGE SCALE GENOMIC DNA]</scope>
    <source>
        <strain evidence="2">1078</strain>
    </source>
</reference>
<accession>A0AAF1KS19</accession>
<dbReference type="KEGG" id="rtu:PR017_07125"/>
<dbReference type="RefSeq" id="WP_111221952.1">
    <property type="nucleotide sequence ID" value="NZ_CP117255.1"/>
</dbReference>